<organism evidence="6 7">
    <name type="scientific">Mycobacterium kansasii</name>
    <dbReference type="NCBI Taxonomy" id="1768"/>
    <lineage>
        <taxon>Bacteria</taxon>
        <taxon>Bacillati</taxon>
        <taxon>Actinomycetota</taxon>
        <taxon>Actinomycetes</taxon>
        <taxon>Mycobacteriales</taxon>
        <taxon>Mycobacteriaceae</taxon>
        <taxon>Mycobacterium</taxon>
    </lineage>
</organism>
<dbReference type="Pfam" id="PF00155">
    <property type="entry name" value="Aminotran_1_2"/>
    <property type="match status" value="1"/>
</dbReference>
<feature type="domain" description="Aminotransferase class I/classII large" evidence="5">
    <location>
        <begin position="38"/>
        <end position="372"/>
    </location>
</feature>
<dbReference type="InterPro" id="IPR051326">
    <property type="entry name" value="Kynurenine-oxoglutarate_AT"/>
</dbReference>
<dbReference type="CDD" id="cd00609">
    <property type="entry name" value="AAT_like"/>
    <property type="match status" value="1"/>
</dbReference>
<dbReference type="EMBL" id="MVBN01000011">
    <property type="protein sequence ID" value="OOK65347.1"/>
    <property type="molecule type" value="Genomic_DNA"/>
</dbReference>
<evidence type="ECO:0000256" key="3">
    <source>
        <dbReference type="ARBA" id="ARBA00022679"/>
    </source>
</evidence>
<dbReference type="GO" id="GO:0030170">
    <property type="term" value="F:pyridoxal phosphate binding"/>
    <property type="evidence" value="ECO:0007669"/>
    <property type="project" value="InterPro"/>
</dbReference>
<evidence type="ECO:0000256" key="4">
    <source>
        <dbReference type="ARBA" id="ARBA00022898"/>
    </source>
</evidence>
<dbReference type="Gene3D" id="3.90.1150.10">
    <property type="entry name" value="Aspartate Aminotransferase, domain 1"/>
    <property type="match status" value="1"/>
</dbReference>
<comment type="caution">
    <text evidence="6">The sequence shown here is derived from an EMBL/GenBank/DDBJ whole genome shotgun (WGS) entry which is preliminary data.</text>
</comment>
<dbReference type="InterPro" id="IPR015424">
    <property type="entry name" value="PyrdxlP-dep_Trfase"/>
</dbReference>
<evidence type="ECO:0000313" key="7">
    <source>
        <dbReference type="Proteomes" id="UP000188532"/>
    </source>
</evidence>
<keyword evidence="3 6" id="KW-0808">Transferase</keyword>
<dbReference type="SUPFAM" id="SSF53383">
    <property type="entry name" value="PLP-dependent transferases"/>
    <property type="match status" value="1"/>
</dbReference>
<comment type="cofactor">
    <cofactor evidence="1">
        <name>pyridoxal 5'-phosphate</name>
        <dbReference type="ChEBI" id="CHEBI:597326"/>
    </cofactor>
</comment>
<dbReference type="InterPro" id="IPR004839">
    <property type="entry name" value="Aminotransferase_I/II_large"/>
</dbReference>
<accession>A0A1V3WEC8</accession>
<name>A0A1V3WEC8_MYCKA</name>
<reference evidence="6 7" key="1">
    <citation type="submission" date="2017-02" db="EMBL/GenBank/DDBJ databases">
        <title>Complete genome sequences of Mycobacterium kansasii strains isolated from rhesus macaques.</title>
        <authorList>
            <person name="Panda A."/>
            <person name="Nagaraj S."/>
            <person name="Zhao X."/>
            <person name="Tettelin H."/>
            <person name="Detolla L.J."/>
        </authorList>
    </citation>
    <scope>NUCLEOTIDE SEQUENCE [LARGE SCALE GENOMIC DNA]</scope>
    <source>
        <strain evidence="6 7">11-3469</strain>
    </source>
</reference>
<dbReference type="AlphaFoldDB" id="A0A1V3WEC8"/>
<evidence type="ECO:0000259" key="5">
    <source>
        <dbReference type="Pfam" id="PF00155"/>
    </source>
</evidence>
<evidence type="ECO:0000256" key="1">
    <source>
        <dbReference type="ARBA" id="ARBA00001933"/>
    </source>
</evidence>
<keyword evidence="4" id="KW-0663">Pyridoxal phosphate</keyword>
<evidence type="ECO:0000313" key="6">
    <source>
        <dbReference type="EMBL" id="OOK65347.1"/>
    </source>
</evidence>
<dbReference type="GO" id="GO:0005737">
    <property type="term" value="C:cytoplasm"/>
    <property type="evidence" value="ECO:0007669"/>
    <property type="project" value="TreeGrafter"/>
</dbReference>
<dbReference type="PANTHER" id="PTHR43807">
    <property type="entry name" value="FI04487P"/>
    <property type="match status" value="1"/>
</dbReference>
<dbReference type="InterPro" id="IPR015421">
    <property type="entry name" value="PyrdxlP-dep_Trfase_major"/>
</dbReference>
<sequence>MSVSRLQHICGIGVNDVGDRADAANDPDMLRLENLDTDIPPPKVALETTRRAVDDDTANSYLPLEGHHALRQAAAAHVSALCGINYDPIAECVSVAGGLNGVLNTLLAVVEPGQEVVITDPVYAGLINRIRLAGGVPRHVPARPSPQGWHTDPDELAAAIGPDTAAVLLMSPVMPTGALLSSAHLEAITEPVNRHRAWVIYDAALERIRFDNQPPVHPAGHAGLTEHTITVGSASKELRMIGWRVGWVVGPRSIMSDIAAVGIANVVCQVGIAQQAVAAALSAPEAAHDVGAATTIWKQRCDVIVEQLANYPVIAPHGGWSLVIDTSALDLTPEQACAQLFDRGRVAATPMTGWGTTGEHYLRLVFANEPVDRLADLQSRFEAAFG</sequence>
<dbReference type="Proteomes" id="UP000188532">
    <property type="component" value="Unassembled WGS sequence"/>
</dbReference>
<evidence type="ECO:0000256" key="2">
    <source>
        <dbReference type="ARBA" id="ARBA00022576"/>
    </source>
</evidence>
<keyword evidence="2 6" id="KW-0032">Aminotransferase</keyword>
<gene>
    <name evidence="6" type="ORF">BZL29_7737</name>
</gene>
<proteinExistence type="predicted"/>
<dbReference type="InterPro" id="IPR015422">
    <property type="entry name" value="PyrdxlP-dep_Trfase_small"/>
</dbReference>
<dbReference type="GO" id="GO:0016212">
    <property type="term" value="F:kynurenine-oxoglutarate transaminase activity"/>
    <property type="evidence" value="ECO:0007669"/>
    <property type="project" value="TreeGrafter"/>
</dbReference>
<dbReference type="Gene3D" id="3.40.640.10">
    <property type="entry name" value="Type I PLP-dependent aspartate aminotransferase-like (Major domain)"/>
    <property type="match status" value="1"/>
</dbReference>
<dbReference type="PANTHER" id="PTHR43807:SF20">
    <property type="entry name" value="FI04487P"/>
    <property type="match status" value="1"/>
</dbReference>
<protein>
    <submittedName>
        <fullName evidence="6">DegT/DnrJ/EryC1/StrS aminotransferase family protein</fullName>
    </submittedName>
</protein>